<dbReference type="Proteomes" id="UP000250140">
    <property type="component" value="Unassembled WGS sequence"/>
</dbReference>
<evidence type="ECO:0000313" key="3">
    <source>
        <dbReference type="Proteomes" id="UP000250140"/>
    </source>
</evidence>
<feature type="region of interest" description="Disordered" evidence="1">
    <location>
        <begin position="542"/>
        <end position="576"/>
    </location>
</feature>
<accession>A0A8E2JSK1</accession>
<dbReference type="PANTHER" id="PTHR38166">
    <property type="entry name" value="C2H2-TYPE DOMAIN-CONTAINING PROTEIN-RELATED"/>
    <property type="match status" value="1"/>
</dbReference>
<reference evidence="2 3" key="1">
    <citation type="journal article" date="2016" name="Nat. Commun.">
        <title>Ectomycorrhizal ecology is imprinted in the genome of the dominant symbiotic fungus Cenococcum geophilum.</title>
        <authorList>
            <consortium name="DOE Joint Genome Institute"/>
            <person name="Peter M."/>
            <person name="Kohler A."/>
            <person name="Ohm R.A."/>
            <person name="Kuo A."/>
            <person name="Krutzmann J."/>
            <person name="Morin E."/>
            <person name="Arend M."/>
            <person name="Barry K.W."/>
            <person name="Binder M."/>
            <person name="Choi C."/>
            <person name="Clum A."/>
            <person name="Copeland A."/>
            <person name="Grisel N."/>
            <person name="Haridas S."/>
            <person name="Kipfer T."/>
            <person name="LaButti K."/>
            <person name="Lindquist E."/>
            <person name="Lipzen A."/>
            <person name="Maire R."/>
            <person name="Meier B."/>
            <person name="Mihaltcheva S."/>
            <person name="Molinier V."/>
            <person name="Murat C."/>
            <person name="Poggeler S."/>
            <person name="Quandt C.A."/>
            <person name="Sperisen C."/>
            <person name="Tritt A."/>
            <person name="Tisserant E."/>
            <person name="Crous P.W."/>
            <person name="Henrissat B."/>
            <person name="Nehls U."/>
            <person name="Egli S."/>
            <person name="Spatafora J.W."/>
            <person name="Grigoriev I.V."/>
            <person name="Martin F.M."/>
        </authorList>
    </citation>
    <scope>NUCLEOTIDE SEQUENCE [LARGE SCALE GENOMIC DNA]</scope>
    <source>
        <strain evidence="2 3">CBS 207.34</strain>
    </source>
</reference>
<evidence type="ECO:0000256" key="1">
    <source>
        <dbReference type="SAM" id="MobiDB-lite"/>
    </source>
</evidence>
<evidence type="ECO:0000313" key="2">
    <source>
        <dbReference type="EMBL" id="OCL08075.1"/>
    </source>
</evidence>
<feature type="region of interest" description="Disordered" evidence="1">
    <location>
        <begin position="84"/>
        <end position="160"/>
    </location>
</feature>
<dbReference type="PANTHER" id="PTHR38166:SF1">
    <property type="entry name" value="C2H2-TYPE DOMAIN-CONTAINING PROTEIN"/>
    <property type="match status" value="1"/>
</dbReference>
<name>A0A8E2JSK1_9PEZI</name>
<sequence>MPRLWQQSAEESSCASLLPVAAHDSIMLIYSTYFYCCECADGPQNPNIAPACTSCNHPVCSSCKGEEVSITAGRSIIPIEKEQQGEWSMNFIPPSSKHLTKDEEELKAQPTSFTERTSLQPSHHTPKSFESRLSPSAVSDGKQEHEPETPPTTSSRGLDELLNDGREENAILDYCDFGEDYHPASPSPSADGSNVSIKTQTTYYGRTDPEDTDMDILSNSETDYDCSTCAESPSDMENHWTNRIVSPMLRHIVDRIMDGLHFDFDVKSGIITCTSGGSTSESSPSSNSNSNSGQGSYTGGASNAASKRCQSGGDDGDSLSPGGNDENDRRKRPKLNSPSPNNEDSHSPKYACPYFKRNPQRYRPRRACTGPGWEKISRLKEHLYRTHVLDKYICPRCYLSVLDDSQLKEHIRQEPPCDVHQGGPAEGIDSEKMTKLKNKKGISNQSDEERWKAIYRILFPDDDFSNMPSPFYDETDLQAQASHHDDFEKFCRRELPRRVKSKIEIVVKKNTRQFTDELNSEIERIVRECFNTVVSSFRQEHHLDRDRVSEGPGRNNTAYASTPDPAASPVIQGRRSPSAGFVSPALRFNGPPNVQVAIADYEQYAPGMENHFHTSIGLPIGSINPLPTALYQELDSTPQSSPVDYQVPENMSDLQSQINELPSHCASQANTGAIRGTSMASSSRSAPWVEENEGTISLDLYFGGDIHETHEHLSAAFPDIHTTPEVTSQIAESASPNHESVEKYSDLASLLEDEIGTHF</sequence>
<organism evidence="2 3">
    <name type="scientific">Glonium stellatum</name>
    <dbReference type="NCBI Taxonomy" id="574774"/>
    <lineage>
        <taxon>Eukaryota</taxon>
        <taxon>Fungi</taxon>
        <taxon>Dikarya</taxon>
        <taxon>Ascomycota</taxon>
        <taxon>Pezizomycotina</taxon>
        <taxon>Dothideomycetes</taxon>
        <taxon>Pleosporomycetidae</taxon>
        <taxon>Gloniales</taxon>
        <taxon>Gloniaceae</taxon>
        <taxon>Glonium</taxon>
    </lineage>
</organism>
<proteinExistence type="predicted"/>
<dbReference type="OrthoDB" id="4161727at2759"/>
<feature type="compositionally biased region" description="Low complexity" evidence="1">
    <location>
        <begin position="275"/>
        <end position="295"/>
    </location>
</feature>
<dbReference type="AlphaFoldDB" id="A0A8E2JSK1"/>
<dbReference type="EMBL" id="KV749719">
    <property type="protein sequence ID" value="OCL08075.1"/>
    <property type="molecule type" value="Genomic_DNA"/>
</dbReference>
<keyword evidence="3" id="KW-1185">Reference proteome</keyword>
<feature type="region of interest" description="Disordered" evidence="1">
    <location>
        <begin position="275"/>
        <end position="356"/>
    </location>
</feature>
<feature type="compositionally biased region" description="Polar residues" evidence="1">
    <location>
        <begin position="109"/>
        <end position="123"/>
    </location>
</feature>
<protein>
    <submittedName>
        <fullName evidence="2">Uncharacterized protein</fullName>
    </submittedName>
</protein>
<gene>
    <name evidence="2" type="ORF">AOQ84DRAFT_439822</name>
</gene>